<evidence type="ECO:0000256" key="6">
    <source>
        <dbReference type="RuleBase" id="RU000389"/>
    </source>
</evidence>
<sequence>MIHAILQKGFTLIELMIVIAIIGILAAISFPIYNNYTARAQVTEALLFASTIKTDISTSYFGQGWISIGNYGTADSPNGKYVQTVKVDANGKITITMSDKANVAIRRKTLTLVPTVNPSGNAENIIVWACDSSAADAIPKNFLPSPCR</sequence>
<keyword evidence="9" id="KW-1185">Reference proteome</keyword>
<dbReference type="InterPro" id="IPR012902">
    <property type="entry name" value="N_methyl_site"/>
</dbReference>
<comment type="similarity">
    <text evidence="1 6">Belongs to the N-Me-Phe pilin family.</text>
</comment>
<proteinExistence type="inferred from homology"/>
<name>A0ABW8Q655_9NEIS</name>
<keyword evidence="7" id="KW-0472">Membrane</keyword>
<dbReference type="PROSITE" id="PS00409">
    <property type="entry name" value="PROKAR_NTER_METHYL"/>
    <property type="match status" value="1"/>
</dbReference>
<evidence type="ECO:0000256" key="5">
    <source>
        <dbReference type="ARBA" id="ARBA00023157"/>
    </source>
</evidence>
<comment type="caution">
    <text evidence="8">The sequence shown here is derived from an EMBL/GenBank/DDBJ whole genome shotgun (WGS) entry which is preliminary data.</text>
</comment>
<organism evidence="8 9">
    <name type="scientific">Neisseria oralis</name>
    <dbReference type="NCBI Taxonomy" id="1107316"/>
    <lineage>
        <taxon>Bacteria</taxon>
        <taxon>Pseudomonadati</taxon>
        <taxon>Pseudomonadota</taxon>
        <taxon>Betaproteobacteria</taxon>
        <taxon>Neisseriales</taxon>
        <taxon>Neisseriaceae</taxon>
        <taxon>Neisseria</taxon>
    </lineage>
</organism>
<keyword evidence="6" id="KW-0281">Fimbrium</keyword>
<evidence type="ECO:0000313" key="8">
    <source>
        <dbReference type="EMBL" id="MFK7642535.1"/>
    </source>
</evidence>
<dbReference type="NCBIfam" id="TIGR02532">
    <property type="entry name" value="IV_pilin_GFxxxE"/>
    <property type="match status" value="1"/>
</dbReference>
<dbReference type="SUPFAM" id="SSF54523">
    <property type="entry name" value="Pili subunits"/>
    <property type="match status" value="1"/>
</dbReference>
<dbReference type="RefSeq" id="WP_314107402.1">
    <property type="nucleotide sequence ID" value="NZ_JBJGEB010000008.1"/>
</dbReference>
<keyword evidence="7" id="KW-1133">Transmembrane helix</keyword>
<evidence type="ECO:0000313" key="9">
    <source>
        <dbReference type="Proteomes" id="UP001621964"/>
    </source>
</evidence>
<accession>A0ABW8Q655</accession>
<keyword evidence="7" id="KW-0812">Transmembrane</keyword>
<dbReference type="Proteomes" id="UP001621964">
    <property type="component" value="Unassembled WGS sequence"/>
</dbReference>
<evidence type="ECO:0000256" key="1">
    <source>
        <dbReference type="ARBA" id="ARBA00005233"/>
    </source>
</evidence>
<evidence type="ECO:0000256" key="3">
    <source>
        <dbReference type="ARBA" id="ARBA00022481"/>
    </source>
</evidence>
<feature type="transmembrane region" description="Helical" evidence="7">
    <location>
        <begin position="12"/>
        <end position="33"/>
    </location>
</feature>
<reference evidence="8 9" key="1">
    <citation type="submission" date="2024-11" db="EMBL/GenBank/DDBJ databases">
        <authorList>
            <person name="Mikucki A.G."/>
            <person name="Kahler C.M."/>
        </authorList>
    </citation>
    <scope>NUCLEOTIDE SEQUENCE [LARGE SCALE GENOMIC DNA]</scope>
    <source>
        <strain evidence="8 9">EXNM717</strain>
    </source>
</reference>
<dbReference type="InterPro" id="IPR045584">
    <property type="entry name" value="Pilin-like"/>
</dbReference>
<keyword evidence="3" id="KW-0488">Methylation</keyword>
<dbReference type="Gene3D" id="3.30.700.10">
    <property type="entry name" value="Glycoprotein, Type 4 Pilin"/>
    <property type="match status" value="1"/>
</dbReference>
<evidence type="ECO:0000256" key="7">
    <source>
        <dbReference type="SAM" id="Phobius"/>
    </source>
</evidence>
<evidence type="ECO:0000256" key="4">
    <source>
        <dbReference type="ARBA" id="ARBA00022889"/>
    </source>
</evidence>
<dbReference type="Pfam" id="PF07963">
    <property type="entry name" value="N_methyl"/>
    <property type="match status" value="1"/>
</dbReference>
<comment type="subunit">
    <text evidence="2">The pili are polar flexible filaments of about 5.4 nanometers diameter and 2.5 micrometers average length; they consist of only a single polypeptide chain arranged in a helical configuration of five subunits per turn in the assembled pilus.</text>
</comment>
<gene>
    <name evidence="8" type="ORF">ACI43T_08535</name>
</gene>
<keyword evidence="5" id="KW-1015">Disulfide bond</keyword>
<evidence type="ECO:0000256" key="2">
    <source>
        <dbReference type="ARBA" id="ARBA00011156"/>
    </source>
</evidence>
<dbReference type="InterPro" id="IPR001082">
    <property type="entry name" value="Pilin"/>
</dbReference>
<dbReference type="EMBL" id="JBJGEB010000008">
    <property type="protein sequence ID" value="MFK7642535.1"/>
    <property type="molecule type" value="Genomic_DNA"/>
</dbReference>
<keyword evidence="4" id="KW-0130">Cell adhesion</keyword>
<protein>
    <submittedName>
        <fullName evidence="8">Pilin</fullName>
    </submittedName>
</protein>
<dbReference type="Pfam" id="PF00114">
    <property type="entry name" value="Pilin"/>
    <property type="match status" value="1"/>
</dbReference>